<dbReference type="EMBL" id="JAPCWZ010000007">
    <property type="protein sequence ID" value="KAK8856578.1"/>
    <property type="molecule type" value="Genomic_DNA"/>
</dbReference>
<gene>
    <name evidence="5" type="ORF">PGQ11_012490</name>
</gene>
<evidence type="ECO:0000259" key="4">
    <source>
        <dbReference type="Pfam" id="PF17390"/>
    </source>
</evidence>
<dbReference type="InterPro" id="IPR035398">
    <property type="entry name" value="Bac_rhamnosid_C"/>
</dbReference>
<organism evidence="5 6">
    <name type="scientific">Apiospora arundinis</name>
    <dbReference type="NCBI Taxonomy" id="335852"/>
    <lineage>
        <taxon>Eukaryota</taxon>
        <taxon>Fungi</taxon>
        <taxon>Dikarya</taxon>
        <taxon>Ascomycota</taxon>
        <taxon>Pezizomycotina</taxon>
        <taxon>Sordariomycetes</taxon>
        <taxon>Xylariomycetidae</taxon>
        <taxon>Amphisphaeriales</taxon>
        <taxon>Apiosporaceae</taxon>
        <taxon>Apiospora</taxon>
    </lineage>
</organism>
<keyword evidence="6" id="KW-1185">Reference proteome</keyword>
<dbReference type="Pfam" id="PF17390">
    <property type="entry name" value="Bac_rhamnosid_C"/>
    <property type="match status" value="1"/>
</dbReference>
<dbReference type="Pfam" id="PF17389">
    <property type="entry name" value="Bac_rhamnosid6H"/>
    <property type="match status" value="1"/>
</dbReference>
<dbReference type="InterPro" id="IPR012341">
    <property type="entry name" value="6hp_glycosidase-like_sf"/>
</dbReference>
<dbReference type="Gene3D" id="1.50.10.10">
    <property type="match status" value="1"/>
</dbReference>
<evidence type="ECO:0000313" key="6">
    <source>
        <dbReference type="Proteomes" id="UP001390339"/>
    </source>
</evidence>
<dbReference type="SUPFAM" id="SSF48208">
    <property type="entry name" value="Six-hairpin glycosidases"/>
    <property type="match status" value="1"/>
</dbReference>
<dbReference type="Proteomes" id="UP001390339">
    <property type="component" value="Unassembled WGS sequence"/>
</dbReference>
<dbReference type="PANTHER" id="PTHR34987:SF5">
    <property type="entry name" value="ALPHA-RHAMNOSIDASE"/>
    <property type="match status" value="1"/>
</dbReference>
<dbReference type="InterPro" id="IPR035396">
    <property type="entry name" value="Bac_rhamnosid6H"/>
</dbReference>
<feature type="transmembrane region" description="Helical" evidence="2">
    <location>
        <begin position="124"/>
        <end position="143"/>
    </location>
</feature>
<comment type="caution">
    <text evidence="5">The sequence shown here is derived from an EMBL/GenBank/DDBJ whole genome shotgun (WGS) entry which is preliminary data.</text>
</comment>
<feature type="compositionally biased region" description="Pro residues" evidence="1">
    <location>
        <begin position="18"/>
        <end position="33"/>
    </location>
</feature>
<feature type="domain" description="Alpha-L-rhamnosidase C-terminal" evidence="4">
    <location>
        <begin position="732"/>
        <end position="801"/>
    </location>
</feature>
<keyword evidence="2" id="KW-0472">Membrane</keyword>
<evidence type="ECO:0000259" key="3">
    <source>
        <dbReference type="Pfam" id="PF17389"/>
    </source>
</evidence>
<dbReference type="Gene3D" id="2.60.420.10">
    <property type="entry name" value="Maltose phosphorylase, domain 3"/>
    <property type="match status" value="1"/>
</dbReference>
<keyword evidence="2" id="KW-1133">Transmembrane helix</keyword>
<reference evidence="5 6" key="1">
    <citation type="journal article" date="2024" name="IMA Fungus">
        <title>Apiospora arundinis, a panoply of carbohydrate-active enzymes and secondary metabolites.</title>
        <authorList>
            <person name="Sorensen T."/>
            <person name="Petersen C."/>
            <person name="Muurmann A.T."/>
            <person name="Christiansen J.V."/>
            <person name="Brundto M.L."/>
            <person name="Overgaard C.K."/>
            <person name="Boysen A.T."/>
            <person name="Wollenberg R.D."/>
            <person name="Larsen T.O."/>
            <person name="Sorensen J.L."/>
            <person name="Nielsen K.L."/>
            <person name="Sondergaard T.E."/>
        </authorList>
    </citation>
    <scope>NUCLEOTIDE SEQUENCE [LARGE SCALE GENOMIC DNA]</scope>
    <source>
        <strain evidence="5 6">AAU 773</strain>
    </source>
</reference>
<feature type="domain" description="Alpha-L-rhamnosidase six-hairpin glycosidase" evidence="3">
    <location>
        <begin position="402"/>
        <end position="618"/>
    </location>
</feature>
<dbReference type="PANTHER" id="PTHR34987">
    <property type="entry name" value="C, PUTATIVE (AFU_ORTHOLOGUE AFUA_3G02880)-RELATED"/>
    <property type="match status" value="1"/>
</dbReference>
<keyword evidence="2" id="KW-0812">Transmembrane</keyword>
<name>A0ABR2I3A2_9PEZI</name>
<evidence type="ECO:0000256" key="2">
    <source>
        <dbReference type="SAM" id="Phobius"/>
    </source>
</evidence>
<evidence type="ECO:0000313" key="5">
    <source>
        <dbReference type="EMBL" id="KAK8856578.1"/>
    </source>
</evidence>
<feature type="region of interest" description="Disordered" evidence="1">
    <location>
        <begin position="1"/>
        <end position="45"/>
    </location>
</feature>
<dbReference type="InterPro" id="IPR008928">
    <property type="entry name" value="6-hairpin_glycosidase_sf"/>
</dbReference>
<evidence type="ECO:0000256" key="1">
    <source>
        <dbReference type="SAM" id="MobiDB-lite"/>
    </source>
</evidence>
<proteinExistence type="predicted"/>
<sequence length="855" mass="93809">MANDNTKHTLMMGKMHAPPSPSSSPSSPSPSPAPRSSSNSGTSRFPLLRQDHLLPANYSEKGEGVYRYGHGFGYHDTPSIKTSKYAGANKVALQPSAHAPRTAQYLSPWSITSTAWVFRTKRPLFLVAAFVCSAVWTLLNAWISCHAASAADDEPGWHKYVRAPSTRLVTPKAVLTNYTLGNVTGVEGLIDGKSVAHLTRSQNSSGTDDIPPTIVLDFGQNVVGLLKINFTSAESFDSGYPGLRLIFSETKEFLTNKTDFTRSDNAQGALKIVSSGSDQIAVRPDPYEWLNQWGCEHHGQVCSDGLHGFRYVKILLDALPADAPHTTSYGHVAISSVSLEWSGYLGTPDTFTGWFECSDTNLTQWWYNAAYTTEMCIDVFRVNDTEPRGAASDSILDKLVLHDGPKRDRDPYMGDLAVSALTSYLTHDIQEAARNVLEDLALHQRADGWIPPASINNYTLTLFDYPLWWVSCSWDYVYYTGNISYIQSYYPTMLSVLDTYYPANTDKRTSLLRRPDGYGDYAFIDRPGSAAYYSALYVLALGRAAELATTLNKPDDASRWRDRAATVSKSFTHVLWDPDVKAFFDRNCSGKGCTAHAQDGNSLAILAGIAPLPSNASTPAGDILNYLDKALHQRYGNTFYDAGGDAISPEFSDRVYPFISYFEIAARFRAGKTDSALNQMRRMYGWMASQDPGITFWEGIGKDGVPYEGAYTSMAHGWSTGIVPLCINYVLGVTPVSPGFLTWDVKPVVSDLDWARGQVQTAMGAMNVSWSFDVSEDQVHVDVDAPAGTTGTITAPGPDHDNWDGGRQTVVLLDGQVVINERGKVIASGVVRRDEGLISVKVQGGTRHVVEFRKV</sequence>
<accession>A0ABR2I3A2</accession>
<protein>
    <submittedName>
        <fullName evidence="5">Six-hairpin glycosidase-like protein</fullName>
    </submittedName>
</protein>